<keyword evidence="14" id="KW-0378">Hydrolase</keyword>
<dbReference type="Pfam" id="PF02861">
    <property type="entry name" value="Clp_N"/>
    <property type="match status" value="1"/>
</dbReference>
<dbReference type="InterPro" id="IPR028299">
    <property type="entry name" value="ClpA/B_CS2"/>
</dbReference>
<evidence type="ECO:0000256" key="1">
    <source>
        <dbReference type="ARBA" id="ARBA00004496"/>
    </source>
</evidence>
<feature type="domain" description="Clp R" evidence="13">
    <location>
        <begin position="3"/>
        <end position="145"/>
    </location>
</feature>
<dbReference type="PRINTS" id="PR00300">
    <property type="entry name" value="CLPPROTEASEA"/>
</dbReference>
<dbReference type="Pfam" id="PF10431">
    <property type="entry name" value="ClpB_D2-small"/>
    <property type="match status" value="1"/>
</dbReference>
<dbReference type="InterPro" id="IPR041546">
    <property type="entry name" value="ClpA/ClpB_AAA_lid"/>
</dbReference>
<gene>
    <name evidence="14" type="ORF">NDI38_12680</name>
</gene>
<dbReference type="InterPro" id="IPR019489">
    <property type="entry name" value="Clp_ATPase_C"/>
</dbReference>
<evidence type="ECO:0000259" key="13">
    <source>
        <dbReference type="PROSITE" id="PS51903"/>
    </source>
</evidence>
<evidence type="ECO:0000256" key="9">
    <source>
        <dbReference type="ARBA" id="ARBA00026057"/>
    </source>
</evidence>
<evidence type="ECO:0000256" key="7">
    <source>
        <dbReference type="ARBA" id="ARBA00023054"/>
    </source>
</evidence>
<dbReference type="GO" id="GO:0005524">
    <property type="term" value="F:ATP binding"/>
    <property type="evidence" value="ECO:0007669"/>
    <property type="project" value="UniProtKB-KW"/>
</dbReference>
<dbReference type="InterPro" id="IPR036628">
    <property type="entry name" value="Clp_N_dom_sf"/>
</dbReference>
<dbReference type="Pfam" id="PF00004">
    <property type="entry name" value="AAA"/>
    <property type="match status" value="1"/>
</dbReference>
<dbReference type="GO" id="GO:0008233">
    <property type="term" value="F:peptidase activity"/>
    <property type="evidence" value="ECO:0007669"/>
    <property type="project" value="UniProtKB-KW"/>
</dbReference>
<dbReference type="PANTHER" id="PTHR11638">
    <property type="entry name" value="ATP-DEPENDENT CLP PROTEASE"/>
    <property type="match status" value="1"/>
</dbReference>
<dbReference type="InterPro" id="IPR003593">
    <property type="entry name" value="AAA+_ATPase"/>
</dbReference>
<reference evidence="14 15" key="1">
    <citation type="submission" date="2022-04" db="EMBL/GenBank/DDBJ databases">
        <title>Positive selection, recombination, and allopatry shape intraspecific diversity of widespread and dominant cyanobacteria.</title>
        <authorList>
            <person name="Wei J."/>
            <person name="Shu W."/>
            <person name="Hu C."/>
        </authorList>
    </citation>
    <scope>NUCLEOTIDE SEQUENCE [LARGE SCALE GENOMIC DNA]</scope>
    <source>
        <strain evidence="14 15">AS-A4</strain>
    </source>
</reference>
<dbReference type="InterPro" id="IPR050130">
    <property type="entry name" value="ClpA_ClpB"/>
</dbReference>
<keyword evidence="14" id="KW-0645">Protease</keyword>
<evidence type="ECO:0000259" key="12">
    <source>
        <dbReference type="PROSITE" id="PS50151"/>
    </source>
</evidence>
<comment type="caution">
    <text evidence="14">The sequence shown here is derived from an EMBL/GenBank/DDBJ whole genome shotgun (WGS) entry which is preliminary data.</text>
</comment>
<dbReference type="PROSITE" id="PS51903">
    <property type="entry name" value="CLP_R"/>
    <property type="match status" value="1"/>
</dbReference>
<comment type="similarity">
    <text evidence="2 11">Belongs to the ClpA/ClpB family.</text>
</comment>
<proteinExistence type="inferred from homology"/>
<evidence type="ECO:0000313" key="14">
    <source>
        <dbReference type="EMBL" id="MEP1059296.1"/>
    </source>
</evidence>
<dbReference type="Gene3D" id="3.40.50.300">
    <property type="entry name" value="P-loop containing nucleotide triphosphate hydrolases"/>
    <property type="match status" value="3"/>
</dbReference>
<evidence type="ECO:0000256" key="6">
    <source>
        <dbReference type="ARBA" id="ARBA00023016"/>
    </source>
</evidence>
<keyword evidence="7" id="KW-0175">Coiled coil</keyword>
<dbReference type="SUPFAM" id="SSF81923">
    <property type="entry name" value="Double Clp-N motif"/>
    <property type="match status" value="1"/>
</dbReference>
<dbReference type="InterPro" id="IPR001270">
    <property type="entry name" value="ClpA/B"/>
</dbReference>
<accession>A0ABV0KJV1</accession>
<dbReference type="PROSITE" id="PS00870">
    <property type="entry name" value="CLPAB_1"/>
    <property type="match status" value="1"/>
</dbReference>
<comment type="subunit">
    <text evidence="9">Homohexamer. The oligomerization is ATP-dependent.</text>
</comment>
<dbReference type="Pfam" id="PF17871">
    <property type="entry name" value="AAA_lid_9"/>
    <property type="match status" value="1"/>
</dbReference>
<keyword evidence="4 11" id="KW-0547">Nucleotide-binding</keyword>
<dbReference type="InterPro" id="IPR027417">
    <property type="entry name" value="P-loop_NTPase"/>
</dbReference>
<dbReference type="GO" id="GO:0006508">
    <property type="term" value="P:proteolysis"/>
    <property type="evidence" value="ECO:0007669"/>
    <property type="project" value="UniProtKB-KW"/>
</dbReference>
<dbReference type="InterPro" id="IPR003959">
    <property type="entry name" value="ATPase_AAA_core"/>
</dbReference>
<dbReference type="InterPro" id="IPR004176">
    <property type="entry name" value="Clp_R_N"/>
</dbReference>
<dbReference type="PROSITE" id="PS50151">
    <property type="entry name" value="UVR"/>
    <property type="match status" value="1"/>
</dbReference>
<keyword evidence="6" id="KW-0346">Stress response</keyword>
<dbReference type="InterPro" id="IPR018368">
    <property type="entry name" value="ClpA/B_CS1"/>
</dbReference>
<evidence type="ECO:0000256" key="10">
    <source>
        <dbReference type="PROSITE-ProRule" id="PRU01251"/>
    </source>
</evidence>
<dbReference type="Gene3D" id="1.10.1780.10">
    <property type="entry name" value="Clp, N-terminal domain"/>
    <property type="match status" value="1"/>
</dbReference>
<keyword evidence="15" id="KW-1185">Reference proteome</keyword>
<name>A0ABV0KJV1_9CYAN</name>
<dbReference type="Pfam" id="PF07724">
    <property type="entry name" value="AAA_2"/>
    <property type="match status" value="1"/>
</dbReference>
<dbReference type="SUPFAM" id="SSF52540">
    <property type="entry name" value="P-loop containing nucleoside triphosphate hydrolases"/>
    <property type="match status" value="2"/>
</dbReference>
<dbReference type="InterPro" id="IPR001943">
    <property type="entry name" value="UVR_dom"/>
</dbReference>
<protein>
    <submittedName>
        <fullName evidence="14">ATP-dependent Clp protease ATP-binding subunit</fullName>
    </submittedName>
</protein>
<evidence type="ECO:0000256" key="8">
    <source>
        <dbReference type="ARBA" id="ARBA00023186"/>
    </source>
</evidence>
<keyword evidence="3 10" id="KW-0677">Repeat</keyword>
<evidence type="ECO:0000256" key="2">
    <source>
        <dbReference type="ARBA" id="ARBA00008675"/>
    </source>
</evidence>
<comment type="subcellular location">
    <subcellularLocation>
        <location evidence="1">Cytoplasm</location>
    </subcellularLocation>
</comment>
<keyword evidence="5 11" id="KW-0067">ATP-binding</keyword>
<dbReference type="SMART" id="SM00382">
    <property type="entry name" value="AAA"/>
    <property type="match status" value="2"/>
</dbReference>
<evidence type="ECO:0000256" key="5">
    <source>
        <dbReference type="ARBA" id="ARBA00022840"/>
    </source>
</evidence>
<evidence type="ECO:0000256" key="4">
    <source>
        <dbReference type="ARBA" id="ARBA00022741"/>
    </source>
</evidence>
<feature type="domain" description="UVR" evidence="12">
    <location>
        <begin position="427"/>
        <end position="462"/>
    </location>
</feature>
<dbReference type="Gene3D" id="1.10.8.60">
    <property type="match status" value="1"/>
</dbReference>
<dbReference type="PANTHER" id="PTHR11638:SF155">
    <property type="entry name" value="CHAPERONE PROTEIN CLPC1, CHLOROPLASTIC-LIKE"/>
    <property type="match status" value="1"/>
</dbReference>
<evidence type="ECO:0000313" key="15">
    <source>
        <dbReference type="Proteomes" id="UP001476950"/>
    </source>
</evidence>
<dbReference type="Proteomes" id="UP001476950">
    <property type="component" value="Unassembled WGS sequence"/>
</dbReference>
<sequence length="845" mass="92174">MMFELFTEKAIRAVMLSQEEARRQGHNLVGTEQVLLGIVREGTSLAAQLLTKLGVTLAAARLECEKITGRGTGAIPAELPFTPRVKRIFTEATRLGQEFGQNHVSPEHLLLALTQGNETVAIKVLQRLNVEPIAIQENLLQAIGSQTTGEAVAAAVGGRRETVGTHSDAKTPTLEEFSTNLTKLAAEGKLDPVVGRQTEIERVVQILGRRTKNNPLLIGEPGVGKTAIAEGLAQRIVNRDVPENLEGKQVVSLDMGALISGTRFRGDFEERLKKVISEVQTSGNVILVIDEVHTLVGAGGNEGGMDAANMLKPALARGELQCLGATTLDEYRQYIERDAALERRFQPVTVGAPSVTETIEILFGLRDRYEQFHKVKIDDTALVAAATLSDRYITDRYLPDKAIDLIDEAGSRVRLAHTQHSPSKAFRKELREVTKAKEAAVGAQDFDAAGKLRDRELELEAQIKGEQADGRGQTAEVAGEAEGAVYNPAPLTPHVTQDDIAHIVASWTGVPVRKLTESESEQLLYLEDALHERVVGQDEAVKAASRALRRARVGLKSPNRPIASFFFSGPTGVGKTELAKALAANVFGAEDAIIRLDMSEFMEAHTVSKLIGSPPGYVGYGEGGQLTEAVRRKPYAVVLFDEIEKAHPDVFNLLLQLLDDGRLTDAQGRTVNFNNTLVIMTSNVGSRVIEKGGNGLGFEFATQADAQYNRIQTSVHEELKQFFRPEFLNRLDEIIVFRQLTRDEVRQIAGLLIQEVGANLTDRGIALEVTDRVKDRLVVEGYSPAYGARSLRRAITRLLEDALAEAFLSGTIQDGDTAIVDLDDDNNIAIHTTTKPERLLEAIVS</sequence>
<evidence type="ECO:0000256" key="3">
    <source>
        <dbReference type="ARBA" id="ARBA00022737"/>
    </source>
</evidence>
<keyword evidence="8 11" id="KW-0143">Chaperone</keyword>
<dbReference type="PROSITE" id="PS00871">
    <property type="entry name" value="CLPAB_2"/>
    <property type="match status" value="1"/>
</dbReference>
<dbReference type="SMART" id="SM01086">
    <property type="entry name" value="ClpB_D2-small"/>
    <property type="match status" value="1"/>
</dbReference>
<organism evidence="14 15">
    <name type="scientific">Stenomitos frigidus AS-A4</name>
    <dbReference type="NCBI Taxonomy" id="2933935"/>
    <lineage>
        <taxon>Bacteria</taxon>
        <taxon>Bacillati</taxon>
        <taxon>Cyanobacteriota</taxon>
        <taxon>Cyanophyceae</taxon>
        <taxon>Leptolyngbyales</taxon>
        <taxon>Leptolyngbyaceae</taxon>
        <taxon>Stenomitos</taxon>
    </lineage>
</organism>
<dbReference type="CDD" id="cd19499">
    <property type="entry name" value="RecA-like_ClpB_Hsp104-like"/>
    <property type="match status" value="1"/>
</dbReference>
<dbReference type="CDD" id="cd00009">
    <property type="entry name" value="AAA"/>
    <property type="match status" value="1"/>
</dbReference>
<dbReference type="EMBL" id="JAMPLM010000009">
    <property type="protein sequence ID" value="MEP1059296.1"/>
    <property type="molecule type" value="Genomic_DNA"/>
</dbReference>
<evidence type="ECO:0000256" key="11">
    <source>
        <dbReference type="RuleBase" id="RU004432"/>
    </source>
</evidence>